<organism evidence="3 4">
    <name type="scientific">Oleomonas cavernae</name>
    <dbReference type="NCBI Taxonomy" id="2320859"/>
    <lineage>
        <taxon>Bacteria</taxon>
        <taxon>Pseudomonadati</taxon>
        <taxon>Pseudomonadota</taxon>
        <taxon>Alphaproteobacteria</taxon>
        <taxon>Acetobacterales</taxon>
        <taxon>Acetobacteraceae</taxon>
        <taxon>Oleomonas</taxon>
    </lineage>
</organism>
<keyword evidence="1" id="KW-0133">Cell shape</keyword>
<evidence type="ECO:0000313" key="4">
    <source>
        <dbReference type="Proteomes" id="UP000284605"/>
    </source>
</evidence>
<keyword evidence="1" id="KW-0961">Cell wall biogenesis/degradation</keyword>
<dbReference type="InterPro" id="IPR005490">
    <property type="entry name" value="LD_TPept_cat_dom"/>
</dbReference>
<feature type="domain" description="L,D-TPase catalytic" evidence="2">
    <location>
        <begin position="1"/>
        <end position="164"/>
    </location>
</feature>
<dbReference type="OrthoDB" id="9804204at2"/>
<keyword evidence="1" id="KW-0573">Peptidoglycan synthesis</keyword>
<comment type="pathway">
    <text evidence="1">Cell wall biogenesis; peptidoglycan biosynthesis.</text>
</comment>
<protein>
    <recommendedName>
        <fullName evidence="2">L,D-TPase catalytic domain-containing protein</fullName>
    </recommendedName>
</protein>
<keyword evidence="4" id="KW-1185">Reference proteome</keyword>
<dbReference type="GO" id="GO:0071555">
    <property type="term" value="P:cell wall organization"/>
    <property type="evidence" value="ECO:0007669"/>
    <property type="project" value="UniProtKB-UniRule"/>
</dbReference>
<dbReference type="GO" id="GO:0009252">
    <property type="term" value="P:peptidoglycan biosynthetic process"/>
    <property type="evidence" value="ECO:0007669"/>
    <property type="project" value="UniProtKB-KW"/>
</dbReference>
<sequence length="167" mass="18009">MDIEVFADGRVTFDGHTFLATLGRGGVVEDKREGDGGTPAGIWPLRRVLFRPDRLEAPVTGLPTVRIGRYDGWCDDPADPAYNRPITLPFVASHEVMWRDDHLYDVVVVVGHNDDPPVAGAGSAIFMHLKRHDGGPTAGCVALALPDLLTILEGATPLTRLVVHAPS</sequence>
<dbReference type="GO" id="GO:0016740">
    <property type="term" value="F:transferase activity"/>
    <property type="evidence" value="ECO:0007669"/>
    <property type="project" value="InterPro"/>
</dbReference>
<evidence type="ECO:0000259" key="2">
    <source>
        <dbReference type="PROSITE" id="PS52029"/>
    </source>
</evidence>
<dbReference type="Proteomes" id="UP000284605">
    <property type="component" value="Unassembled WGS sequence"/>
</dbReference>
<accession>A0A418WHJ7</accession>
<evidence type="ECO:0000256" key="1">
    <source>
        <dbReference type="PROSITE-ProRule" id="PRU01373"/>
    </source>
</evidence>
<dbReference type="PANTHER" id="PTHR38589:SF1">
    <property type="entry name" value="BLR0621 PROTEIN"/>
    <property type="match status" value="1"/>
</dbReference>
<dbReference type="Pfam" id="PF03734">
    <property type="entry name" value="YkuD"/>
    <property type="match status" value="1"/>
</dbReference>
<dbReference type="PROSITE" id="PS52029">
    <property type="entry name" value="LD_TPASE"/>
    <property type="match status" value="1"/>
</dbReference>
<dbReference type="AlphaFoldDB" id="A0A418WHJ7"/>
<dbReference type="RefSeq" id="WP_119781283.1">
    <property type="nucleotide sequence ID" value="NZ_QYUK01000011.1"/>
</dbReference>
<name>A0A418WHJ7_9PROT</name>
<evidence type="ECO:0000313" key="3">
    <source>
        <dbReference type="EMBL" id="RJF89432.1"/>
    </source>
</evidence>
<reference evidence="3 4" key="1">
    <citation type="submission" date="2018-09" db="EMBL/GenBank/DDBJ databases">
        <authorList>
            <person name="Zhu H."/>
        </authorList>
    </citation>
    <scope>NUCLEOTIDE SEQUENCE [LARGE SCALE GENOMIC DNA]</scope>
    <source>
        <strain evidence="3 4">K1W22B-8</strain>
    </source>
</reference>
<dbReference type="PANTHER" id="PTHR38589">
    <property type="entry name" value="BLR0621 PROTEIN"/>
    <property type="match status" value="1"/>
</dbReference>
<gene>
    <name evidence="3" type="ORF">D3874_22695</name>
</gene>
<comment type="caution">
    <text evidence="3">The sequence shown here is derived from an EMBL/GenBank/DDBJ whole genome shotgun (WGS) entry which is preliminary data.</text>
</comment>
<feature type="active site" description="Nucleophile" evidence="1">
    <location>
        <position position="140"/>
    </location>
</feature>
<dbReference type="EMBL" id="QYUK01000011">
    <property type="protein sequence ID" value="RJF89432.1"/>
    <property type="molecule type" value="Genomic_DNA"/>
</dbReference>
<feature type="active site" description="Proton donor/acceptor" evidence="1">
    <location>
        <position position="128"/>
    </location>
</feature>
<dbReference type="GO" id="GO:0008360">
    <property type="term" value="P:regulation of cell shape"/>
    <property type="evidence" value="ECO:0007669"/>
    <property type="project" value="UniProtKB-UniRule"/>
</dbReference>
<proteinExistence type="predicted"/>